<feature type="compositionally biased region" description="Basic and acidic residues" evidence="3">
    <location>
        <begin position="625"/>
        <end position="645"/>
    </location>
</feature>
<dbReference type="PANTHER" id="PTHR22870:SF466">
    <property type="entry name" value="ANKYRIN REPEAT-CONTAINING PROTEIN"/>
    <property type="match status" value="1"/>
</dbReference>
<feature type="repeat" description="RCC1" evidence="2">
    <location>
        <begin position="334"/>
        <end position="385"/>
    </location>
</feature>
<evidence type="ECO:0000256" key="1">
    <source>
        <dbReference type="ARBA" id="ARBA00022737"/>
    </source>
</evidence>
<dbReference type="SUPFAM" id="SSF50985">
    <property type="entry name" value="RCC1/BLIP-II"/>
    <property type="match status" value="2"/>
</dbReference>
<dbReference type="AlphaFoldDB" id="A0A9W7EQ13"/>
<feature type="repeat" description="RCC1" evidence="2">
    <location>
        <begin position="392"/>
        <end position="445"/>
    </location>
</feature>
<evidence type="ECO:0000313" key="5">
    <source>
        <dbReference type="EMBL" id="GMH86597.1"/>
    </source>
</evidence>
<feature type="domain" description="SAP" evidence="4">
    <location>
        <begin position="41"/>
        <end position="75"/>
    </location>
</feature>
<comment type="caution">
    <text evidence="5">The sequence shown here is derived from an EMBL/GenBank/DDBJ whole genome shotgun (WGS) entry which is preliminary data.</text>
</comment>
<feature type="repeat" description="RCC1" evidence="2">
    <location>
        <begin position="273"/>
        <end position="334"/>
    </location>
</feature>
<dbReference type="SMART" id="SM00513">
    <property type="entry name" value="SAP"/>
    <property type="match status" value="1"/>
</dbReference>
<protein>
    <recommendedName>
        <fullName evidence="4">SAP domain-containing protein</fullName>
    </recommendedName>
</protein>
<dbReference type="Gene3D" id="1.10.720.30">
    <property type="entry name" value="SAP domain"/>
    <property type="match status" value="1"/>
</dbReference>
<dbReference type="Gene3D" id="2.130.10.30">
    <property type="entry name" value="Regulator of chromosome condensation 1/beta-lactamase-inhibitor protein II"/>
    <property type="match status" value="2"/>
</dbReference>
<dbReference type="InterPro" id="IPR058923">
    <property type="entry name" value="RCC1-like_dom"/>
</dbReference>
<keyword evidence="1" id="KW-0677">Repeat</keyword>
<dbReference type="InterPro" id="IPR003034">
    <property type="entry name" value="SAP_dom"/>
</dbReference>
<keyword evidence="6" id="KW-1185">Reference proteome</keyword>
<evidence type="ECO:0000259" key="4">
    <source>
        <dbReference type="PROSITE" id="PS50800"/>
    </source>
</evidence>
<reference evidence="6" key="1">
    <citation type="journal article" date="2023" name="Commun. Biol.">
        <title>Genome analysis of Parmales, the sister group of diatoms, reveals the evolutionary specialization of diatoms from phago-mixotrophs to photoautotrophs.</title>
        <authorList>
            <person name="Ban H."/>
            <person name="Sato S."/>
            <person name="Yoshikawa S."/>
            <person name="Yamada K."/>
            <person name="Nakamura Y."/>
            <person name="Ichinomiya M."/>
            <person name="Sato N."/>
            <person name="Blanc-Mathieu R."/>
            <person name="Endo H."/>
            <person name="Kuwata A."/>
            <person name="Ogata H."/>
        </authorList>
    </citation>
    <scope>NUCLEOTIDE SEQUENCE [LARGE SCALE GENOMIC DNA]</scope>
    <source>
        <strain evidence="6">NIES 3699</strain>
    </source>
</reference>
<feature type="region of interest" description="Disordered" evidence="3">
    <location>
        <begin position="603"/>
        <end position="654"/>
    </location>
</feature>
<dbReference type="Pfam" id="PF25390">
    <property type="entry name" value="WD40_RLD"/>
    <property type="match status" value="1"/>
</dbReference>
<sequence length="654" mass="71431">MAAIDTLRKLKQESQSLAKDAVDPDLNYEWGSSKVLREVDIKKLSVARLKSHLEARDEPVTGNKKQLIERLEISLEDERLRGIAYTEDLEAEFLQAQEVEERGAVYAVGSNQFGQLGLGDLQSVPFFTVVKNGPCDTRGRGVRHVAAGNSLSFAVTEDHEVFVWGGAGTGPMGLNKTMEDIAEWGIQKYVEPQLVEDLIGEEAVQVSVGSSHACAVSKGGDCYVWGYGKCGALGLGNFKNQLIPAVVTGFGNTDQVKMVETGENHTCALTEKGEVYAWGHVADGRLGLGARERIGVPEEEKHFFPGPSLLTSLRDEFVCTISCGSQHVLAVTLNATFSWGSGSGGRLGHGDNKSRWKPEPIMALSGWHVISVGAGTWHSAAIVMVPPLREAGWVYTWGSGFHGQLGQDEVTVSPTPALVKDFCALQVSAKILSCGSHHNAVVTQDGELYTWGSNKNYCLGHQIDENYVEYTPHPGHCGGFGSIVDRIGRGLPRSVACGKEYTLVATYPYEGPSEEVAKKLTEEYKLRQEEQKLKDEEEARRKRKDLRRLAKQKQKDDEMQFLTGKRLCSLDPNCPGFQVHALKPNICKECGFSSAYHTIIVEEDGPAGESKPGDILDKGMGTKNVNEHQLTEKKKDEAADDDAHASKTAKYGSH</sequence>
<feature type="repeat" description="RCC1" evidence="2">
    <location>
        <begin position="159"/>
        <end position="219"/>
    </location>
</feature>
<dbReference type="SUPFAM" id="SSF68906">
    <property type="entry name" value="SAP domain"/>
    <property type="match status" value="1"/>
</dbReference>
<feature type="repeat" description="RCC1" evidence="2">
    <location>
        <begin position="103"/>
        <end position="158"/>
    </location>
</feature>
<feature type="compositionally biased region" description="Basic residues" evidence="3">
    <location>
        <begin position="541"/>
        <end position="552"/>
    </location>
</feature>
<dbReference type="Proteomes" id="UP001165160">
    <property type="component" value="Unassembled WGS sequence"/>
</dbReference>
<gene>
    <name evidence="5" type="ORF">TrVE_jg10682</name>
</gene>
<dbReference type="EMBL" id="BRXX01000062">
    <property type="protein sequence ID" value="GMH86597.1"/>
    <property type="molecule type" value="Genomic_DNA"/>
</dbReference>
<dbReference type="PRINTS" id="PR00633">
    <property type="entry name" value="RCCNDNSATION"/>
</dbReference>
<dbReference type="InterPro" id="IPR051210">
    <property type="entry name" value="Ub_ligase/GEF_domain"/>
</dbReference>
<dbReference type="PANTHER" id="PTHR22870">
    <property type="entry name" value="REGULATOR OF CHROMOSOME CONDENSATION"/>
    <property type="match status" value="1"/>
</dbReference>
<evidence type="ECO:0000313" key="6">
    <source>
        <dbReference type="Proteomes" id="UP001165160"/>
    </source>
</evidence>
<evidence type="ECO:0000256" key="2">
    <source>
        <dbReference type="PROSITE-ProRule" id="PRU00235"/>
    </source>
</evidence>
<dbReference type="InterPro" id="IPR036361">
    <property type="entry name" value="SAP_dom_sf"/>
</dbReference>
<dbReference type="PROSITE" id="PS50800">
    <property type="entry name" value="SAP"/>
    <property type="match status" value="1"/>
</dbReference>
<feature type="repeat" description="RCC1" evidence="2">
    <location>
        <begin position="446"/>
        <end position="508"/>
    </location>
</feature>
<feature type="region of interest" description="Disordered" evidence="3">
    <location>
        <begin position="529"/>
        <end position="555"/>
    </location>
</feature>
<organism evidence="5 6">
    <name type="scientific">Triparma verrucosa</name>
    <dbReference type="NCBI Taxonomy" id="1606542"/>
    <lineage>
        <taxon>Eukaryota</taxon>
        <taxon>Sar</taxon>
        <taxon>Stramenopiles</taxon>
        <taxon>Ochrophyta</taxon>
        <taxon>Bolidophyceae</taxon>
        <taxon>Parmales</taxon>
        <taxon>Triparmaceae</taxon>
        <taxon>Triparma</taxon>
    </lineage>
</organism>
<feature type="repeat" description="RCC1" evidence="2">
    <location>
        <begin position="220"/>
        <end position="272"/>
    </location>
</feature>
<accession>A0A9W7EQ13</accession>
<proteinExistence type="predicted"/>
<dbReference type="Pfam" id="PF02037">
    <property type="entry name" value="SAP"/>
    <property type="match status" value="1"/>
</dbReference>
<dbReference type="PROSITE" id="PS50012">
    <property type="entry name" value="RCC1_3"/>
    <property type="match status" value="7"/>
</dbReference>
<dbReference type="InterPro" id="IPR000408">
    <property type="entry name" value="Reg_chr_condens"/>
</dbReference>
<name>A0A9W7EQ13_9STRA</name>
<dbReference type="Pfam" id="PF13540">
    <property type="entry name" value="RCC1_2"/>
    <property type="match status" value="1"/>
</dbReference>
<evidence type="ECO:0000256" key="3">
    <source>
        <dbReference type="SAM" id="MobiDB-lite"/>
    </source>
</evidence>
<feature type="compositionally biased region" description="Basic and acidic residues" evidence="3">
    <location>
        <begin position="529"/>
        <end position="540"/>
    </location>
</feature>
<dbReference type="InterPro" id="IPR009091">
    <property type="entry name" value="RCC1/BLIP-II"/>
</dbReference>